<dbReference type="Pfam" id="PF13205">
    <property type="entry name" value="Big_5"/>
    <property type="match status" value="1"/>
</dbReference>
<accession>A0A5C6A0W1</accession>
<name>A0A5C6A0W1_9BACT</name>
<dbReference type="Gene3D" id="1.10.1330.10">
    <property type="entry name" value="Dockerin domain"/>
    <property type="match status" value="1"/>
</dbReference>
<dbReference type="EMBL" id="SJPM01000012">
    <property type="protein sequence ID" value="TWT92183.1"/>
    <property type="molecule type" value="Genomic_DNA"/>
</dbReference>
<dbReference type="SUPFAM" id="SSF56988">
    <property type="entry name" value="Anthrax protective antigen"/>
    <property type="match status" value="1"/>
</dbReference>
<proteinExistence type="predicted"/>
<dbReference type="Gene3D" id="2.130.10.130">
    <property type="entry name" value="Integrin alpha, N-terminal"/>
    <property type="match status" value="2"/>
</dbReference>
<dbReference type="GO" id="GO:0000272">
    <property type="term" value="P:polysaccharide catabolic process"/>
    <property type="evidence" value="ECO:0007669"/>
    <property type="project" value="InterPro"/>
</dbReference>
<dbReference type="InterPro" id="IPR032812">
    <property type="entry name" value="SbsA_Ig"/>
</dbReference>
<sequence length="2921" mass="310973">MPFWNPLSGRSAASPSSASSTSTTSARRKRRRRVSRHTSRRSLIESLENRQLLAAEIEPNNTFAQATPVPAAGTFVGNLSSATDIDYFRFFLGNGDRFRLDPFNFNAPLFSPTLPPGLEVFDENGNLLATSFDGSPLEFVNVNTGFVTLAVSSENAFGTFVGEYAMRSEEFNFNGARIPFQSATAPVPLITGTPLEDTFFQLNETRSFSFTLAPSETLVVSYAGTSARGPAAQIFDLANNVVASDLDGVGLAYRSENGGTFVLQLQSIAGVPGDSAIVLVTDILADTDVAAEAGDTLSDAFNWELDPPNGSNNYQQSIASTLETTSDIDVFRFEIDAFHYINFNLELNGNDDITRGGKTLTLYNQYGQFLARSNTGSLSTERPDAFAPGTYFIAVSANSPIGTGAYGLAANFVQDISPQRDGTTHFLDFDGTEPYLGFNRQNPYAVAEAIPYYVGSFDAKYSPYDVQVTRQSPPDGVERVAQGVGDFGDIGAGGFGSGSRGQRSSQGNAVTSALETATDRLGYYSTPTVYHEFGHAAGLPHARDVQAFMSYDGQSQLLPNGSIFSFDGTDSRTPGTAVNNHRNYLDFSLQAGAQVVLNEIGDARDNSLATSLDAPLREMSIDHTVSQTVDTVNRPLQIQSGDFNGDGRDDIVAITEQTGDMLVFLSDASGVLNAPLTIDVTTRFDFNTEPLTVADINGDGRDDVIVGLSQANQTRVYLAGIGGVLSAGATLATSGRVLATASADVDGDGDRDILVTTANGELLVFSNSGTGLFADGVSFTTVSQPRSITTGDYDADGDLDVFIGSNDNATVAIHRNLGTGIFTRAGSIEVGGNVNSVVAGNFAGNGIADLAVVSADGGVAEVYRSQGNGEFDLIFETPLSVQAQQVQSADVDGDGNADLLIGGRRFSSSVILGDGQGGFTRAIWVSGTTRDEVSLTAADLDGDGDQELVSADLFANQLTVSREVQDNPSNDKVVVFGSLDSELDVDRFTFNPAGEVRWDIDIDSAEFQMPVDAIVVVRNAAGDIIGRSDNATDRQSGITSVDPYVRLDFGNSFFIPPGLLTIEVTGKNGSLGNYRLKVTPNRAIESTAPRVIGLSPDNGATLDTTNQIQVLLDDIVDASSINSNTFRVTNAAGTRVNGTARVNPLTASIVWTAAAPLPVGTYTLTIDGVTDLNGNRIDGEIAPDFAFPDVSGNGSPGGTFISRFTITSTDSNPAAVQAVNYRRDAYQRGQFAISLTDSLSLESVRNASFTLRGAGEDGVLSTGDDTFASLDAVYDPIRATSNGPLFLYTRGVPDSGSYLIEGRVLDSAGLILDLAEQVLVTGVVTESMLFQDASLTQPGLVGSYVNQSLRGVTAFEDWRTTQTVAGSRVDDRIEFISFGSFGQRADVNLTGGSDANWENFSVQWDGFLRVRETGTQLLTRSKDGSRMFIDLDRNGVFGNLPEELVDNNWGSQQNPTRGNLSSQLIAGVYPVRIQFESTTGAEGIVLEQIIPGTAVDVDGFHHGPSVVATSIAPGEHVIGVNPDGSPQRINSFSVTFSGQIDTSTLTTDNLFLRRSDDAQFFDGDDEIIIDSDGLIEWDPTTLTATLSLSTPLASGFYIIEVNGEDGGVRNTAGQLLDGEFLTNNIPGNVDPAIWVQTPSGDGIPGGTYRSTFSFSPPRFRLDVADPVISEFGGSTQVTLTRLFADTSVSLNVALSSSDRTELQTQPLVIIPAGAESVTFTVNAIDDTILDGTQTATLFATAPNIETGSVDILVTDFEQLNLSLVASSISEQGGATELVLTRSDATRVQSVSISSNDATEALLPPGVSFAVGERTVRVPVTAVDDNILDGSQFVNITVAGMGLIDQSIVLEVTDFEALALQLDSSTVSENGGTLQGRLRRTDPNGPLLARVASDPADAFSNPITVQFQPGQTVSVPFILRAADNDLLDGTRSVTIVGSALGYQPATAPVTITDFEQLQFEFITPSLAPPVFDPETGTLVVPPPEISELDGEAVVRIRRTDTAGALSGTITVDPVGGLSFTAGFTFDDSESLSDPITISANDDNLLNGDRTFMLTASAGIYEDAVTELIVNDYEKLSTVLVREDGSIIADGSIPENSEPVFIRVTLPAPIPTPVDPALGTAVTIQITSNAPQFIIFPSSATMLPGDSFVDIPVQPFDNDIVGGLRNSSITVDSVGYISSTIDLQITEDDVPELTAELVLPTNQVGSSTNRVPERNGSATLVLTRNTIAETTVRLSTNLSNQFDWPELISFPRGFRRIEVPLTTIDNQSVDGLRDVALTATATGHPPVVVSVGVIDDEVAGLNLQNAVGQSIASGFTLSEDRDTNRPDAPATRSLSISLPAAPLSPVRFRVLPSSRLTTNVAELTFTPLNWSQPQTITVGTVDDQRTSGDETVQLRIDLDGGNSDPAFRTIQPIIIPVRIVEDDQASLTIMESETTTFATEFGLADQFELRLDTQPTAPVTLTFDKSELDSVNVSPTSLTFTPENWNVTQTVTVTTDDDYVADGHEIGLIFIDVSPESQAVGYDSIGRRRLSVIHVDTNLSELEVKVINDEVTLVAQQIRDDEVVELVLQRQPLVGGVFTTGSRDETFAIGSGMGYETLRLDASGGNDRIIVDETARIQIDGSTGYDVLQLDRDGLFFNPSLSISPNNPMAIFARNVEEIDTVTQRTSLADPNAGGDEAPPPTTQNIFLDPLGVIAITDERNELFVRVGSNDVLTLSSDWQLQAPVEIDNIPSHLLTANGATLRLVAGATWQNPINANDVDRSGQATALDALLVINRLNSQNDSALPEFINGEPLANDPLYYYDVNGDGAVTALDALTTINYLNSIDQTSTISSSVGGEPLGHSIVVSALPTTDLSAWQYDRSESLPAFDWIDVPTDPETMESLANERTERAAIAVIPVDEVFGSEGWDDEDEGQESGLADMLF</sequence>
<feature type="domain" description="SbsA Ig-like" evidence="4">
    <location>
        <begin position="1086"/>
        <end position="1185"/>
    </location>
</feature>
<dbReference type="Pfam" id="PF00404">
    <property type="entry name" value="Dockerin_1"/>
    <property type="match status" value="1"/>
</dbReference>
<dbReference type="SUPFAM" id="SSF55486">
    <property type="entry name" value="Metalloproteases ('zincins'), catalytic domain"/>
    <property type="match status" value="1"/>
</dbReference>
<dbReference type="PANTHER" id="PTHR44103:SF1">
    <property type="entry name" value="PROPROTEIN CONVERTASE P"/>
    <property type="match status" value="1"/>
</dbReference>
<dbReference type="InterPro" id="IPR028994">
    <property type="entry name" value="Integrin_alpha_N"/>
</dbReference>
<dbReference type="Proteomes" id="UP000316213">
    <property type="component" value="Unassembled WGS sequence"/>
</dbReference>
<evidence type="ECO:0000313" key="5">
    <source>
        <dbReference type="EMBL" id="TWT92183.1"/>
    </source>
</evidence>
<dbReference type="InterPro" id="IPR013517">
    <property type="entry name" value="FG-GAP"/>
</dbReference>
<keyword evidence="1" id="KW-0732">Signal</keyword>
<evidence type="ECO:0000259" key="4">
    <source>
        <dbReference type="Pfam" id="PF13205"/>
    </source>
</evidence>
<dbReference type="SUPFAM" id="SSF63446">
    <property type="entry name" value="Type I dockerin domain"/>
    <property type="match status" value="1"/>
</dbReference>
<evidence type="ECO:0000256" key="1">
    <source>
        <dbReference type="ARBA" id="ARBA00022729"/>
    </source>
</evidence>
<dbReference type="InterPro" id="IPR014755">
    <property type="entry name" value="Cu-Rt/internalin_Ig-like"/>
</dbReference>
<dbReference type="InterPro" id="IPR036439">
    <property type="entry name" value="Dockerin_dom_sf"/>
</dbReference>
<organism evidence="5 6">
    <name type="scientific">Neorhodopirellula pilleata</name>
    <dbReference type="NCBI Taxonomy" id="2714738"/>
    <lineage>
        <taxon>Bacteria</taxon>
        <taxon>Pseudomonadati</taxon>
        <taxon>Planctomycetota</taxon>
        <taxon>Planctomycetia</taxon>
        <taxon>Pirellulales</taxon>
        <taxon>Pirellulaceae</taxon>
        <taxon>Neorhodopirellula</taxon>
    </lineage>
</organism>
<gene>
    <name evidence="5" type="ORF">Pla100_47200</name>
</gene>
<dbReference type="GO" id="GO:0004553">
    <property type="term" value="F:hydrolase activity, hydrolyzing O-glycosyl compounds"/>
    <property type="evidence" value="ECO:0007669"/>
    <property type="project" value="InterPro"/>
</dbReference>
<feature type="compositionally biased region" description="Low complexity" evidence="2">
    <location>
        <begin position="8"/>
        <end position="25"/>
    </location>
</feature>
<comment type="caution">
    <text evidence="5">The sequence shown here is derived from an EMBL/GenBank/DDBJ whole genome shotgun (WGS) entry which is preliminary data.</text>
</comment>
<dbReference type="Gene3D" id="2.60.120.380">
    <property type="match status" value="2"/>
</dbReference>
<dbReference type="InterPro" id="IPR038081">
    <property type="entry name" value="CalX-like_sf"/>
</dbReference>
<keyword evidence="6" id="KW-1185">Reference proteome</keyword>
<dbReference type="SUPFAM" id="SSF69318">
    <property type="entry name" value="Integrin alpha N-terminal domain"/>
    <property type="match status" value="2"/>
</dbReference>
<evidence type="ECO:0000259" key="3">
    <source>
        <dbReference type="Pfam" id="PF07691"/>
    </source>
</evidence>
<evidence type="ECO:0000313" key="6">
    <source>
        <dbReference type="Proteomes" id="UP000316213"/>
    </source>
</evidence>
<reference evidence="5 6" key="1">
    <citation type="submission" date="2019-02" db="EMBL/GenBank/DDBJ databases">
        <title>Deep-cultivation of Planctomycetes and their phenomic and genomic characterization uncovers novel biology.</title>
        <authorList>
            <person name="Wiegand S."/>
            <person name="Jogler M."/>
            <person name="Boedeker C."/>
            <person name="Pinto D."/>
            <person name="Vollmers J."/>
            <person name="Rivas-Marin E."/>
            <person name="Kohn T."/>
            <person name="Peeters S.H."/>
            <person name="Heuer A."/>
            <person name="Rast P."/>
            <person name="Oberbeckmann S."/>
            <person name="Bunk B."/>
            <person name="Jeske O."/>
            <person name="Meyerdierks A."/>
            <person name="Storesund J.E."/>
            <person name="Kallscheuer N."/>
            <person name="Luecker S."/>
            <person name="Lage O.M."/>
            <person name="Pohl T."/>
            <person name="Merkel B.J."/>
            <person name="Hornburger P."/>
            <person name="Mueller R.-W."/>
            <person name="Bruemmer F."/>
            <person name="Labrenz M."/>
            <person name="Spormann A.M."/>
            <person name="Op Den Camp H."/>
            <person name="Overmann J."/>
            <person name="Amann R."/>
            <person name="Jetten M.S.M."/>
            <person name="Mascher T."/>
            <person name="Medema M.H."/>
            <person name="Devos D.P."/>
            <person name="Kaster A.-K."/>
            <person name="Ovreas L."/>
            <person name="Rohde M."/>
            <person name="Galperin M.Y."/>
            <person name="Jogler C."/>
        </authorList>
    </citation>
    <scope>NUCLEOTIDE SEQUENCE [LARGE SCALE GENOMIC DNA]</scope>
    <source>
        <strain evidence="5 6">Pla100</strain>
    </source>
</reference>
<dbReference type="InterPro" id="IPR011658">
    <property type="entry name" value="PA14_dom"/>
</dbReference>
<dbReference type="InterPro" id="IPR002105">
    <property type="entry name" value="Dockerin_1_rpt"/>
</dbReference>
<dbReference type="PANTHER" id="PTHR44103">
    <property type="entry name" value="PROPROTEIN CONVERTASE P"/>
    <property type="match status" value="1"/>
</dbReference>
<feature type="compositionally biased region" description="Basic residues" evidence="2">
    <location>
        <begin position="26"/>
        <end position="40"/>
    </location>
</feature>
<dbReference type="SUPFAM" id="SSF89260">
    <property type="entry name" value="Collagen-binding domain"/>
    <property type="match status" value="1"/>
</dbReference>
<dbReference type="Pfam" id="PF07691">
    <property type="entry name" value="PA14"/>
    <property type="match status" value="1"/>
</dbReference>
<dbReference type="SUPFAM" id="SSF141072">
    <property type="entry name" value="CalX-like"/>
    <property type="match status" value="2"/>
</dbReference>
<dbReference type="OrthoDB" id="8562952at2"/>
<protein>
    <submittedName>
        <fullName evidence="5">FG-GAP repeat protein</fullName>
    </submittedName>
</protein>
<feature type="region of interest" description="Disordered" evidence="2">
    <location>
        <begin position="1"/>
        <end position="40"/>
    </location>
</feature>
<dbReference type="Pfam" id="PF13517">
    <property type="entry name" value="FG-GAP_3"/>
    <property type="match status" value="3"/>
</dbReference>
<evidence type="ECO:0000256" key="2">
    <source>
        <dbReference type="SAM" id="MobiDB-lite"/>
    </source>
</evidence>
<dbReference type="Gene3D" id="2.60.40.1220">
    <property type="match status" value="1"/>
</dbReference>
<feature type="region of interest" description="Disordered" evidence="2">
    <location>
        <begin position="2901"/>
        <end position="2921"/>
    </location>
</feature>
<feature type="domain" description="PA14" evidence="3">
    <location>
        <begin position="1386"/>
        <end position="1480"/>
    </location>
</feature>